<comment type="caution">
    <text evidence="1">The sequence shown here is derived from an EMBL/GenBank/DDBJ whole genome shotgun (WGS) entry which is preliminary data.</text>
</comment>
<name>A0A0B8R0L6_LACLL</name>
<dbReference type="AlphaFoldDB" id="A0A0B8R0L6"/>
<organism evidence="1 2">
    <name type="scientific">Lactococcus lactis subsp. lactis</name>
    <name type="common">Streptococcus lactis</name>
    <dbReference type="NCBI Taxonomy" id="1360"/>
    <lineage>
        <taxon>Bacteria</taxon>
        <taxon>Bacillati</taxon>
        <taxon>Bacillota</taxon>
        <taxon>Bacilli</taxon>
        <taxon>Lactobacillales</taxon>
        <taxon>Streptococcaceae</taxon>
        <taxon>Lactococcus</taxon>
    </lineage>
</organism>
<proteinExistence type="predicted"/>
<reference evidence="1 2" key="1">
    <citation type="submission" date="2015-01" db="EMBL/GenBank/DDBJ databases">
        <title>Lactococcus lactis subsp.lactis JCM 5805 whole genome shotgun sequence.</title>
        <authorList>
            <person name="Fujii T."/>
            <person name="Tomita Y."/>
            <person name="Ikushima S."/>
            <person name="Fujiwara D."/>
        </authorList>
    </citation>
    <scope>NUCLEOTIDE SEQUENCE [LARGE SCALE GENOMIC DNA]</scope>
    <source>
        <strain evidence="1 2">JCM 5805</strain>
    </source>
</reference>
<protein>
    <submittedName>
        <fullName evidence="1">Uncharacterized protein</fullName>
    </submittedName>
</protein>
<gene>
    <name evidence="1" type="ORF">JCM5805K_0911</name>
</gene>
<dbReference type="Proteomes" id="UP000031847">
    <property type="component" value="Unassembled WGS sequence"/>
</dbReference>
<dbReference type="EMBL" id="BBSI01000017">
    <property type="protein sequence ID" value="GAM79804.1"/>
    <property type="molecule type" value="Genomic_DNA"/>
</dbReference>
<accession>A0A0B8R0L6</accession>
<sequence length="42" mass="4607">MIDLSVKTWEISGNEKQVTVPFWLNLEASVKIITSLAAAAMT</sequence>
<evidence type="ECO:0000313" key="2">
    <source>
        <dbReference type="Proteomes" id="UP000031847"/>
    </source>
</evidence>
<evidence type="ECO:0000313" key="1">
    <source>
        <dbReference type="EMBL" id="GAM79804.1"/>
    </source>
</evidence>